<dbReference type="OrthoDB" id="20900at2759"/>
<dbReference type="GeneTree" id="ENSGT00940000167512"/>
<evidence type="ECO:0000256" key="5">
    <source>
        <dbReference type="ARBA" id="ARBA00022737"/>
    </source>
</evidence>
<accession>A0A3Q1H932</accession>
<dbReference type="GeneID" id="113157268"/>
<evidence type="ECO:0000259" key="8">
    <source>
        <dbReference type="Pfam" id="PF08166"/>
    </source>
</evidence>
<dbReference type="Ensembl" id="ENSATET00000005022.3">
    <property type="protein sequence ID" value="ENSATEP00000004942.1"/>
    <property type="gene ID" value="ENSATEG00000003441.3"/>
</dbReference>
<dbReference type="InterPro" id="IPR012583">
    <property type="entry name" value="RIX1_N"/>
</dbReference>
<feature type="region of interest" description="Disordered" evidence="7">
    <location>
        <begin position="682"/>
        <end position="711"/>
    </location>
</feature>
<feature type="compositionally biased region" description="Acidic residues" evidence="7">
    <location>
        <begin position="912"/>
        <end position="979"/>
    </location>
</feature>
<dbReference type="Pfam" id="PF08166">
    <property type="entry name" value="PELP1_HEAT"/>
    <property type="match status" value="2"/>
</dbReference>
<feature type="compositionally biased region" description="Polar residues" evidence="7">
    <location>
        <begin position="899"/>
        <end position="911"/>
    </location>
</feature>
<dbReference type="GO" id="GO:0005737">
    <property type="term" value="C:cytoplasm"/>
    <property type="evidence" value="ECO:0007669"/>
    <property type="project" value="UniProtKB-SubCell"/>
</dbReference>
<name>A0A3Q1H932_ANATE</name>
<dbReference type="InParanoid" id="A0A3Q1H932"/>
<dbReference type="Proteomes" id="UP000265040">
    <property type="component" value="Chromosome 18"/>
</dbReference>
<evidence type="ECO:0000256" key="7">
    <source>
        <dbReference type="SAM" id="MobiDB-lite"/>
    </source>
</evidence>
<sequence length="1258" mass="135232">MATSAWLHGPSAMRLTEGLVSVLKEHRTEYLPALLGSYREHGVFQTQGPSAIGGLVGFSNAKLGSSKTRFEGLCLLSILVKDSSSDLFQQHCISWLRSLQQVIQSQAPVQTIQLAVNILKDLLQYSSQLAELAREVGLNFILGFLTSLLGLKAECELAAMEGMMACMTYYPRACGSLRDKLGAYFLSKMDSTNKKIQEMGCQCYGYLPCLGGLLDRGVSAGRAEGWTNQIHCLLASANGLLTHIYHGLETDGTVQYEGPGVELAFPHLDLSDPWLLLQLQHRYTAVCLSLKHTLRVDPTSAVRLPVRPILNLVCRALAVSLKSINLTGDGSVRVLVLPIIHINTLEVLSALITVVHSGMVQYAAVLQRLFSQTLSAWTPPYEAGLGQQRAYSSVRVSVYRALELWVQVAGASASILQGSPGHTELLFSHLLGDITPGAESVKLRAGLSADVIPGGKPGPRRTKPLVIADSVGPSLQRKGDLLANQDTCLSALRALRQIILTSGTLLKDDIHKRLHEVVLPLCVRLQQQTSSGTACESAGGISGQYSSALSRRELYRLLLALVLVPSPSWPPPLTCAVSILSNGRIDCNLKVSTFCTEALTICNSLLHPRTPSISLPLPSLTLKPNPTAAVLPSSQGPTPGLTLPTLLEGPPPGPPFPTRHPLGLGPSSLLGSLENHLSLVPGQAPIPGDMILSPRTHHQPEPAGLGPPDGQRPVFVRYDKEEAEDVEISLASDSDDSVVIVPPGMLNVENQQDDTVAAANPQNMASAAPGTTVTLPGAETATMVPTTATTTTIDGISISNDLTTSSPLITTSTTLINSFPPSSTSVVSLVPPLNSSQLTAPPGSLGDSLPGRPQLQQMLMQPSTSGQPGPMGLPLHHLQNQLSQPGRHLHQHQPPPLPSSNEDSAVININSTDEEEEDEEDMDDDEELEEEEEGMDEEDEEEEVSDYADEEFYDGEEYEDFDDEEGEEEEDEEEDEDGDIPPLEGVEEKAGEMGMEEGKVLQAAVEEGEMAGLSMEGDSEGGIEEVQTNRAQFGEDRMNVQEVESIGVLEEAREGEGDEDECERMDDPTMPQILCVTGGALEERDETEEEGARSGGGEVQEEASSWQQGASETEATASSEDHTKSQSKEESGVETAHKASVNDNQPPSHQVEQVEADQQRDSASPDLETRSEMGLNTDNEEPHCERRAKVEEELQETEAGGGAVSDDEVKGVKRKREEEVGQSTEKKKLDEEAMDAMLADFVACPPDDEDGASGSNCS</sequence>
<reference evidence="10" key="3">
    <citation type="submission" date="2025-09" db="UniProtKB">
        <authorList>
            <consortium name="Ensembl"/>
        </authorList>
    </citation>
    <scope>IDENTIFICATION</scope>
</reference>
<dbReference type="FunCoup" id="A0A3Q1H932">
    <property type="interactions" value="600"/>
</dbReference>
<reference evidence="10" key="1">
    <citation type="submission" date="2021-04" db="EMBL/GenBank/DDBJ databases">
        <authorList>
            <consortium name="Wellcome Sanger Institute Data Sharing"/>
        </authorList>
    </citation>
    <scope>NUCLEOTIDE SEQUENCE [LARGE SCALE GENOMIC DNA]</scope>
</reference>
<evidence type="ECO:0000256" key="6">
    <source>
        <dbReference type="ARBA" id="ARBA00023242"/>
    </source>
</evidence>
<dbReference type="RefSeq" id="XP_026208420.1">
    <property type="nucleotide sequence ID" value="XM_026352635.1"/>
</dbReference>
<dbReference type="PANTHER" id="PTHR34105">
    <property type="entry name" value="PROLINE-, GLUTAMIC ACID- AND LEUCINE-RICH PROTEIN 1"/>
    <property type="match status" value="1"/>
</dbReference>
<keyword evidence="4" id="KW-0963">Cytoplasm</keyword>
<feature type="compositionally biased region" description="Polar residues" evidence="7">
    <location>
        <begin position="1141"/>
        <end position="1151"/>
    </location>
</feature>
<evidence type="ECO:0000313" key="10">
    <source>
        <dbReference type="Ensembl" id="ENSATEP00000004942.1"/>
    </source>
</evidence>
<evidence type="ECO:0000259" key="9">
    <source>
        <dbReference type="Pfam" id="PF08167"/>
    </source>
</evidence>
<evidence type="ECO:0000313" key="11">
    <source>
        <dbReference type="Proteomes" id="UP000265040"/>
    </source>
</evidence>
<keyword evidence="11" id="KW-1185">Reference proteome</keyword>
<organism evidence="10 11">
    <name type="scientific">Anabas testudineus</name>
    <name type="common">Climbing perch</name>
    <name type="synonym">Anthias testudineus</name>
    <dbReference type="NCBI Taxonomy" id="64144"/>
    <lineage>
        <taxon>Eukaryota</taxon>
        <taxon>Metazoa</taxon>
        <taxon>Chordata</taxon>
        <taxon>Craniata</taxon>
        <taxon>Vertebrata</taxon>
        <taxon>Euteleostomi</taxon>
        <taxon>Actinopterygii</taxon>
        <taxon>Neopterygii</taxon>
        <taxon>Teleostei</taxon>
        <taxon>Neoteleostei</taxon>
        <taxon>Acanthomorphata</taxon>
        <taxon>Anabantaria</taxon>
        <taxon>Anabantiformes</taxon>
        <taxon>Anabantoidei</taxon>
        <taxon>Anabantidae</taxon>
        <taxon>Anabas</taxon>
    </lineage>
</organism>
<dbReference type="InterPro" id="IPR016024">
    <property type="entry name" value="ARM-type_fold"/>
</dbReference>
<proteinExistence type="inferred from homology"/>
<evidence type="ECO:0000256" key="4">
    <source>
        <dbReference type="ARBA" id="ARBA00022490"/>
    </source>
</evidence>
<feature type="compositionally biased region" description="Basic and acidic residues" evidence="7">
    <location>
        <begin position="1180"/>
        <end position="1192"/>
    </location>
</feature>
<feature type="compositionally biased region" description="Basic and acidic residues" evidence="7">
    <location>
        <begin position="986"/>
        <end position="999"/>
    </location>
</feature>
<dbReference type="GO" id="GO:0006364">
    <property type="term" value="P:rRNA processing"/>
    <property type="evidence" value="ECO:0007669"/>
    <property type="project" value="TreeGrafter"/>
</dbReference>
<dbReference type="Pfam" id="PF08167">
    <property type="entry name" value="RIX1"/>
    <property type="match status" value="1"/>
</dbReference>
<feature type="domain" description="PELP1 middle" evidence="8">
    <location>
        <begin position="545"/>
        <end position="612"/>
    </location>
</feature>
<dbReference type="SUPFAM" id="SSF48371">
    <property type="entry name" value="ARM repeat"/>
    <property type="match status" value="1"/>
</dbReference>
<keyword evidence="6" id="KW-0539">Nucleus</keyword>
<feature type="region of interest" description="Disordered" evidence="7">
    <location>
        <begin position="883"/>
        <end position="1230"/>
    </location>
</feature>
<evidence type="ECO:0000256" key="2">
    <source>
        <dbReference type="ARBA" id="ARBA00004496"/>
    </source>
</evidence>
<keyword evidence="5" id="KW-0677">Repeat</keyword>
<dbReference type="STRING" id="64144.ENSATEP00000004942"/>
<comment type="similarity">
    <text evidence="3">Belongs to the RIX1/PELP1 family.</text>
</comment>
<feature type="compositionally biased region" description="Polar residues" evidence="7">
    <location>
        <begin position="1102"/>
        <end position="1118"/>
    </location>
</feature>
<comment type="subcellular location">
    <subcellularLocation>
        <location evidence="2">Cytoplasm</location>
    </subcellularLocation>
    <subcellularLocation>
        <location evidence="1">Nucleus</location>
    </subcellularLocation>
</comment>
<feature type="domain" description="PELP1 middle" evidence="8">
    <location>
        <begin position="391"/>
        <end position="445"/>
    </location>
</feature>
<reference evidence="10" key="2">
    <citation type="submission" date="2025-08" db="UniProtKB">
        <authorList>
            <consortium name="Ensembl"/>
        </authorList>
    </citation>
    <scope>IDENTIFICATION</scope>
</reference>
<evidence type="ECO:0000256" key="3">
    <source>
        <dbReference type="ARBA" id="ARBA00010511"/>
    </source>
</evidence>
<feature type="domain" description="Pre-rRNA-processing protein RIX1 N-terminal" evidence="9">
    <location>
        <begin position="20"/>
        <end position="194"/>
    </location>
</feature>
<dbReference type="AlphaFoldDB" id="A0A3Q1H932"/>
<gene>
    <name evidence="10" type="primary">PELP1</name>
</gene>
<feature type="compositionally biased region" description="Basic and acidic residues" evidence="7">
    <location>
        <begin position="1207"/>
        <end position="1230"/>
    </location>
</feature>
<dbReference type="GO" id="GO:0005634">
    <property type="term" value="C:nucleus"/>
    <property type="evidence" value="ECO:0007669"/>
    <property type="project" value="UniProtKB-SubCell"/>
</dbReference>
<protein>
    <submittedName>
        <fullName evidence="10">Uncharacterized protein</fullName>
    </submittedName>
</protein>
<evidence type="ECO:0000256" key="1">
    <source>
        <dbReference type="ARBA" id="ARBA00004123"/>
    </source>
</evidence>
<dbReference type="PANTHER" id="PTHR34105:SF1">
    <property type="entry name" value="PROLINE-, GLUTAMIC ACID- AND LEUCINE-RICH PROTEIN 1"/>
    <property type="match status" value="1"/>
</dbReference>
<dbReference type="InterPro" id="IPR012980">
    <property type="entry name" value="PELP1_middle"/>
</dbReference>
<feature type="compositionally biased region" description="Basic and acidic residues" evidence="7">
    <location>
        <begin position="1119"/>
        <end position="1137"/>
    </location>
</feature>